<dbReference type="Proteomes" id="UP000292580">
    <property type="component" value="Unassembled WGS sequence"/>
</dbReference>
<dbReference type="Pfam" id="PF01242">
    <property type="entry name" value="PTPS"/>
    <property type="match status" value="1"/>
</dbReference>
<accession>A0A483CWS9</accession>
<dbReference type="GO" id="GO:0046872">
    <property type="term" value="F:metal ion binding"/>
    <property type="evidence" value="ECO:0007669"/>
    <property type="project" value="UniProtKB-KW"/>
</dbReference>
<evidence type="ECO:0000313" key="6">
    <source>
        <dbReference type="Proteomes" id="UP000292580"/>
    </source>
</evidence>
<dbReference type="PANTHER" id="PTHR12589">
    <property type="entry name" value="PYRUVOYL TETRAHYDROBIOPTERIN SYNTHASE"/>
    <property type="match status" value="1"/>
</dbReference>
<dbReference type="InterPro" id="IPR038418">
    <property type="entry name" value="6-PTP_synth/QueD_sf"/>
</dbReference>
<dbReference type="PANTHER" id="PTHR12589:SF7">
    <property type="entry name" value="6-PYRUVOYL TETRAHYDROBIOPTERIN SYNTHASE"/>
    <property type="match status" value="1"/>
</dbReference>
<keyword evidence="2" id="KW-0479">Metal-binding</keyword>
<reference evidence="5 6" key="1">
    <citation type="submission" date="2017-11" db="EMBL/GenBank/DDBJ databases">
        <title>Isolation and Characterization of Methanofollis Species from Methane Seep Offshore SW Taiwan.</title>
        <authorList>
            <person name="Teng N.-H."/>
            <person name="Lai M.-C."/>
            <person name="Chen S.-C."/>
        </authorList>
    </citation>
    <scope>NUCLEOTIDE SEQUENCE [LARGE SCALE GENOMIC DNA]</scope>
    <source>
        <strain evidence="5 6">FWC-SCC2</strain>
    </source>
</reference>
<protein>
    <submittedName>
        <fullName evidence="5">6-carboxytetrahydropterin synthase</fullName>
    </submittedName>
</protein>
<dbReference type="GO" id="GO:0016829">
    <property type="term" value="F:lyase activity"/>
    <property type="evidence" value="ECO:0007669"/>
    <property type="project" value="UniProtKB-KW"/>
</dbReference>
<comment type="cofactor">
    <cofactor evidence="1">
        <name>Zn(2+)</name>
        <dbReference type="ChEBI" id="CHEBI:29105"/>
    </cofactor>
</comment>
<proteinExistence type="predicted"/>
<dbReference type="SUPFAM" id="SSF55620">
    <property type="entry name" value="Tetrahydrobiopterin biosynthesis enzymes-like"/>
    <property type="match status" value="1"/>
</dbReference>
<comment type="caution">
    <text evidence="5">The sequence shown here is derived from an EMBL/GenBank/DDBJ whole genome shotgun (WGS) entry which is preliminary data.</text>
</comment>
<dbReference type="AlphaFoldDB" id="A0A483CWS9"/>
<name>A0A483CWS9_9EURY</name>
<keyword evidence="4" id="KW-0456">Lyase</keyword>
<keyword evidence="6" id="KW-1185">Reference proteome</keyword>
<gene>
    <name evidence="5" type="ORF">CUJ86_03005</name>
</gene>
<evidence type="ECO:0000256" key="4">
    <source>
        <dbReference type="ARBA" id="ARBA00023239"/>
    </source>
</evidence>
<dbReference type="RefSeq" id="WP_130646064.1">
    <property type="nucleotide sequence ID" value="NZ_PGCL01000001.1"/>
</dbReference>
<evidence type="ECO:0000256" key="1">
    <source>
        <dbReference type="ARBA" id="ARBA00001947"/>
    </source>
</evidence>
<dbReference type="EMBL" id="PGCL01000001">
    <property type="protein sequence ID" value="TAJ45700.1"/>
    <property type="molecule type" value="Genomic_DNA"/>
</dbReference>
<sequence length="137" mass="15574">MVTVIYKETYFDASHRLLHYVGKCHRLHGHRWRVEAWISGTPDPKTGILIDFNCIRAVTDRFDHQVILNEEDPMVPCIRQFHDVVTTAGDPTSEALAEIITDLINEACIEGGSDARVVRVRVWEAATCYAEIEYADS</sequence>
<dbReference type="OrthoDB" id="6529at2157"/>
<organism evidence="5 6">
    <name type="scientific">Methanofollis fontis</name>
    <dbReference type="NCBI Taxonomy" id="2052832"/>
    <lineage>
        <taxon>Archaea</taxon>
        <taxon>Methanobacteriati</taxon>
        <taxon>Methanobacteriota</taxon>
        <taxon>Stenosarchaea group</taxon>
        <taxon>Methanomicrobia</taxon>
        <taxon>Methanomicrobiales</taxon>
        <taxon>Methanomicrobiaceae</taxon>
        <taxon>Methanofollis</taxon>
    </lineage>
</organism>
<dbReference type="Gene3D" id="3.30.479.10">
    <property type="entry name" value="6-pyruvoyl tetrahydropterin synthase/QueD"/>
    <property type="match status" value="1"/>
</dbReference>
<evidence type="ECO:0000256" key="3">
    <source>
        <dbReference type="ARBA" id="ARBA00022833"/>
    </source>
</evidence>
<evidence type="ECO:0000313" key="5">
    <source>
        <dbReference type="EMBL" id="TAJ45700.1"/>
    </source>
</evidence>
<keyword evidence="3" id="KW-0862">Zinc</keyword>
<evidence type="ECO:0000256" key="2">
    <source>
        <dbReference type="ARBA" id="ARBA00022723"/>
    </source>
</evidence>
<dbReference type="InterPro" id="IPR007115">
    <property type="entry name" value="6-PTP_synth/QueD"/>
</dbReference>